<accession>A0AAJ0FUD7</accession>
<dbReference type="InterPro" id="IPR001254">
    <property type="entry name" value="Trypsin_dom"/>
</dbReference>
<sequence>MPSLNETATTTAIVNGKAATWRLAQPDSPEPAESAELPRDGSTFYSESIIGTDGRTPVNEADIRDGGKYRSIVKILSCFNDGGESVWMMGTGWLIRPDLLVTAGHVVYDWGHGYRAATQIKCYIGYKGRESVETDICQARYGQTIVTTAEWIQTTESRPRDVAFIKVTKPFTGNLRLFNYVDTPSKDSATLGVVGYPGDMSYNNEKGGEMYEQFKMTEYNLNTSDRHMIRYKLSTFGGKFSIMEGRDEE</sequence>
<evidence type="ECO:0000259" key="2">
    <source>
        <dbReference type="Pfam" id="PF00089"/>
    </source>
</evidence>
<gene>
    <name evidence="3" type="ORF">QQS21_004753</name>
</gene>
<reference evidence="3" key="1">
    <citation type="submission" date="2023-06" db="EMBL/GenBank/DDBJ databases">
        <title>Conoideocrella luteorostrata (Hypocreales: Clavicipitaceae), a potential biocontrol fungus for elongate hemlock scale in United States Christmas tree production areas.</title>
        <authorList>
            <person name="Barrett H."/>
            <person name="Lovett B."/>
            <person name="Macias A.M."/>
            <person name="Stajich J.E."/>
            <person name="Kasson M.T."/>
        </authorList>
    </citation>
    <scope>NUCLEOTIDE SEQUENCE</scope>
    <source>
        <strain evidence="3">ARSEF 14590</strain>
    </source>
</reference>
<organism evidence="3 4">
    <name type="scientific">Conoideocrella luteorostrata</name>
    <dbReference type="NCBI Taxonomy" id="1105319"/>
    <lineage>
        <taxon>Eukaryota</taxon>
        <taxon>Fungi</taxon>
        <taxon>Dikarya</taxon>
        <taxon>Ascomycota</taxon>
        <taxon>Pezizomycotina</taxon>
        <taxon>Sordariomycetes</taxon>
        <taxon>Hypocreomycetidae</taxon>
        <taxon>Hypocreales</taxon>
        <taxon>Clavicipitaceae</taxon>
        <taxon>Conoideocrella</taxon>
    </lineage>
</organism>
<dbReference type="Gene3D" id="2.40.10.10">
    <property type="entry name" value="Trypsin-like serine proteases"/>
    <property type="match status" value="2"/>
</dbReference>
<evidence type="ECO:0000313" key="4">
    <source>
        <dbReference type="Proteomes" id="UP001251528"/>
    </source>
</evidence>
<dbReference type="SUPFAM" id="SSF50494">
    <property type="entry name" value="Trypsin-like serine proteases"/>
    <property type="match status" value="1"/>
</dbReference>
<dbReference type="PANTHER" id="PTHR15462">
    <property type="entry name" value="SERINE PROTEASE"/>
    <property type="match status" value="1"/>
</dbReference>
<evidence type="ECO:0000256" key="1">
    <source>
        <dbReference type="ARBA" id="ARBA00022729"/>
    </source>
</evidence>
<dbReference type="Pfam" id="PF00089">
    <property type="entry name" value="Trypsin"/>
    <property type="match status" value="1"/>
</dbReference>
<feature type="domain" description="Peptidase S1" evidence="2">
    <location>
        <begin position="89"/>
        <end position="198"/>
    </location>
</feature>
<evidence type="ECO:0000313" key="3">
    <source>
        <dbReference type="EMBL" id="KAK2601678.1"/>
    </source>
</evidence>
<dbReference type="InterPro" id="IPR009003">
    <property type="entry name" value="Peptidase_S1_PA"/>
</dbReference>
<proteinExistence type="predicted"/>
<dbReference type="InterPro" id="IPR043504">
    <property type="entry name" value="Peptidase_S1_PA_chymotrypsin"/>
</dbReference>
<dbReference type="GO" id="GO:0004252">
    <property type="term" value="F:serine-type endopeptidase activity"/>
    <property type="evidence" value="ECO:0007669"/>
    <property type="project" value="InterPro"/>
</dbReference>
<comment type="caution">
    <text evidence="3">The sequence shown here is derived from an EMBL/GenBank/DDBJ whole genome shotgun (WGS) entry which is preliminary data.</text>
</comment>
<dbReference type="Proteomes" id="UP001251528">
    <property type="component" value="Unassembled WGS sequence"/>
</dbReference>
<name>A0AAJ0FUD7_9HYPO</name>
<dbReference type="AlphaFoldDB" id="A0AAJ0FUD7"/>
<keyword evidence="1" id="KW-0732">Signal</keyword>
<dbReference type="PANTHER" id="PTHR15462:SF8">
    <property type="entry name" value="SERINE PROTEASE"/>
    <property type="match status" value="1"/>
</dbReference>
<protein>
    <recommendedName>
        <fullName evidence="2">Peptidase S1 domain-containing protein</fullName>
    </recommendedName>
</protein>
<dbReference type="EMBL" id="JASWJB010000072">
    <property type="protein sequence ID" value="KAK2601678.1"/>
    <property type="molecule type" value="Genomic_DNA"/>
</dbReference>
<dbReference type="GO" id="GO:0006508">
    <property type="term" value="P:proteolysis"/>
    <property type="evidence" value="ECO:0007669"/>
    <property type="project" value="InterPro"/>
</dbReference>
<keyword evidence="4" id="KW-1185">Reference proteome</keyword>
<dbReference type="InterPro" id="IPR050966">
    <property type="entry name" value="Glutamyl_endopeptidase"/>
</dbReference>